<dbReference type="KEGG" id="upl:DSM104440_03615"/>
<evidence type="ECO:0000313" key="3">
    <source>
        <dbReference type="EMBL" id="QJR16779.1"/>
    </source>
</evidence>
<keyword evidence="4" id="KW-1185">Reference proteome</keyword>
<feature type="transmembrane region" description="Helical" evidence="1">
    <location>
        <begin position="219"/>
        <end position="237"/>
    </location>
</feature>
<accession>A0A6M4HAF0</accession>
<feature type="transmembrane region" description="Helical" evidence="1">
    <location>
        <begin position="77"/>
        <end position="98"/>
    </location>
</feature>
<feature type="transmembrane region" description="Helical" evidence="1">
    <location>
        <begin position="274"/>
        <end position="296"/>
    </location>
</feature>
<dbReference type="InParanoid" id="A0A6M4HAF0"/>
<dbReference type="NCBIfam" id="NF037970">
    <property type="entry name" value="vanZ_1"/>
    <property type="match status" value="1"/>
</dbReference>
<feature type="transmembrane region" description="Helical" evidence="1">
    <location>
        <begin position="104"/>
        <end position="123"/>
    </location>
</feature>
<evidence type="ECO:0000259" key="2">
    <source>
        <dbReference type="Pfam" id="PF04892"/>
    </source>
</evidence>
<reference evidence="3 4" key="1">
    <citation type="submission" date="2020-04" db="EMBL/GenBank/DDBJ databases">
        <title>Usitatibacter rugosus gen. nov., sp. nov. and Usitatibacter palustris sp. nov., novel members of Usitatibacteraceae fam. nov. within the order Nitrosomonadales isolated from soil.</title>
        <authorList>
            <person name="Huber K.J."/>
            <person name="Neumann-Schaal M."/>
            <person name="Geppert A."/>
            <person name="Luckner M."/>
            <person name="Wanner G."/>
            <person name="Overmann J."/>
        </authorList>
    </citation>
    <scope>NUCLEOTIDE SEQUENCE [LARGE SCALE GENOMIC DNA]</scope>
    <source>
        <strain evidence="3 4">Swamp67</strain>
    </source>
</reference>
<dbReference type="RefSeq" id="WP_171165194.1">
    <property type="nucleotide sequence ID" value="NZ_CP053073.1"/>
</dbReference>
<dbReference type="PANTHER" id="PTHR28008">
    <property type="entry name" value="DOMAIN PROTEIN, PUTATIVE (AFU_ORTHOLOGUE AFUA_3G10980)-RELATED"/>
    <property type="match status" value="1"/>
</dbReference>
<dbReference type="EMBL" id="CP053073">
    <property type="protein sequence ID" value="QJR16779.1"/>
    <property type="molecule type" value="Genomic_DNA"/>
</dbReference>
<name>A0A6M4HAF0_9PROT</name>
<dbReference type="InterPro" id="IPR006976">
    <property type="entry name" value="VanZ-like"/>
</dbReference>
<dbReference type="AlphaFoldDB" id="A0A6M4HAF0"/>
<feature type="transmembrane region" description="Helical" evidence="1">
    <location>
        <begin position="183"/>
        <end position="207"/>
    </location>
</feature>
<protein>
    <recommendedName>
        <fullName evidence="2">VanZ-like domain-containing protein</fullName>
    </recommendedName>
</protein>
<feature type="domain" description="VanZ-like" evidence="2">
    <location>
        <begin position="42"/>
        <end position="123"/>
    </location>
</feature>
<evidence type="ECO:0000313" key="4">
    <source>
        <dbReference type="Proteomes" id="UP000503096"/>
    </source>
</evidence>
<organism evidence="3 4">
    <name type="scientific">Usitatibacter palustris</name>
    <dbReference type="NCBI Taxonomy" id="2732487"/>
    <lineage>
        <taxon>Bacteria</taxon>
        <taxon>Pseudomonadati</taxon>
        <taxon>Pseudomonadota</taxon>
        <taxon>Betaproteobacteria</taxon>
        <taxon>Nitrosomonadales</taxon>
        <taxon>Usitatibacteraceae</taxon>
        <taxon>Usitatibacter</taxon>
    </lineage>
</organism>
<feature type="transmembrane region" description="Helical" evidence="1">
    <location>
        <begin position="316"/>
        <end position="337"/>
    </location>
</feature>
<feature type="transmembrane region" description="Helical" evidence="1">
    <location>
        <begin position="249"/>
        <end position="267"/>
    </location>
</feature>
<keyword evidence="1" id="KW-0812">Transmembrane</keyword>
<keyword evidence="1" id="KW-0472">Membrane</keyword>
<dbReference type="PANTHER" id="PTHR28008:SF1">
    <property type="entry name" value="DOMAIN PROTEIN, PUTATIVE (AFU_ORTHOLOGUE AFUA_3G10980)-RELATED"/>
    <property type="match status" value="1"/>
</dbReference>
<dbReference type="Pfam" id="PF04892">
    <property type="entry name" value="VanZ"/>
    <property type="match status" value="1"/>
</dbReference>
<gene>
    <name evidence="3" type="ORF">DSM104440_03615</name>
</gene>
<evidence type="ECO:0000256" key="1">
    <source>
        <dbReference type="SAM" id="Phobius"/>
    </source>
</evidence>
<feature type="transmembrane region" description="Helical" evidence="1">
    <location>
        <begin position="43"/>
        <end position="65"/>
    </location>
</feature>
<proteinExistence type="predicted"/>
<dbReference type="Proteomes" id="UP000503096">
    <property type="component" value="Chromosome"/>
</dbReference>
<keyword evidence="1" id="KW-1133">Transmembrane helix</keyword>
<feature type="transmembrane region" description="Helical" evidence="1">
    <location>
        <begin position="144"/>
        <end position="163"/>
    </location>
</feature>
<sequence>MVRRFRGSFAVCALLIAYASLYPFIPLRWPADGSFGLFFVPRYIPGFDVWLNAMAYMPFGALACLAMRHEPTDKAPILRATLAAFGFSLAMEMLQLFVPFRVASIADIAANTAGAFAGALIFVEPVRSLVTQPLAVQRERFVIPGAWGDAGLVLVVLWLIAQFNPALPFFEAGNISSGEKEAVALRALQATAVALSVCGFGLFISAVLKGPGGALRSTLLLLTMALWLKFVMASVMLQPHVYPDWETGLRMVGLIAGIGLFVPMRHFSRTARVYLAILLILAGALFSKIFGSYSALDELLRLFNWPHGQLASFATLTRFLHEVWPLAALGWLVALFIGKRHDPVR</sequence>